<feature type="region of interest" description="Disordered" evidence="1">
    <location>
        <begin position="1"/>
        <end position="37"/>
    </location>
</feature>
<feature type="compositionally biased region" description="Basic and acidic residues" evidence="1">
    <location>
        <begin position="24"/>
        <end position="33"/>
    </location>
</feature>
<name>A0A4Y8CYR2_9HELO</name>
<protein>
    <submittedName>
        <fullName evidence="2">Uncharacterized protein</fullName>
    </submittedName>
</protein>
<feature type="region of interest" description="Disordered" evidence="1">
    <location>
        <begin position="76"/>
        <end position="98"/>
    </location>
</feature>
<dbReference type="OrthoDB" id="3473305at2759"/>
<feature type="compositionally biased region" description="Basic residues" evidence="1">
    <location>
        <begin position="128"/>
        <end position="137"/>
    </location>
</feature>
<evidence type="ECO:0000256" key="1">
    <source>
        <dbReference type="SAM" id="MobiDB-lite"/>
    </source>
</evidence>
<evidence type="ECO:0000313" key="2">
    <source>
        <dbReference type="EMBL" id="TEY52017.1"/>
    </source>
</evidence>
<feature type="compositionally biased region" description="Polar residues" evidence="1">
    <location>
        <begin position="148"/>
        <end position="164"/>
    </location>
</feature>
<proteinExistence type="predicted"/>
<feature type="compositionally biased region" description="Pro residues" evidence="1">
    <location>
        <begin position="1"/>
        <end position="11"/>
    </location>
</feature>
<dbReference type="AlphaFoldDB" id="A0A4Y8CYR2"/>
<comment type="caution">
    <text evidence="2">The sequence shown here is derived from an EMBL/GenBank/DDBJ whole genome shotgun (WGS) entry which is preliminary data.</text>
</comment>
<sequence length="434" mass="49732">MPDFNPEPWPPKEVGLASTTLDYGFDKEEEVSRTDSTARNYHQENAMSSNNLSNQSCNLMSAMGNTASLNPQFDQHGLLAESNPNDPPHNYHSGSAPYPKLNAFEPLVSDQGFYQLGNTNGIEDNHRSNQHGTKRKRECAEGLHVSRNGLSESNSHANTLSTQDTGEDPNSRDLLDKSSTPMRFEDRPLKLQRIIYKCMFPAGRAAFIDFALAPDDLKAHERLTGLPITMALCKASRNFTEEHYTIVRRHGEGKRGVSTKSFCFNLEVDTLCVSYDFREPWRYSNDEYNYWYDKVDRELKKRGALKDVGLKGVRFLDVRDVVTGFPVDTSDISWFLPCLYKDSFLSRFENLERLVFTSAMNDEPEIYEDEPGGLVLNSQDKCELFWEELAEYLEKQKDLHEGELVAKEKVIVREYEAPQDRRALEGLERMFRLF</sequence>
<evidence type="ECO:0000313" key="3">
    <source>
        <dbReference type="Proteomes" id="UP000297299"/>
    </source>
</evidence>
<keyword evidence="3" id="KW-1185">Reference proteome</keyword>
<gene>
    <name evidence="2" type="ORF">BOTCAL_0261g00170</name>
</gene>
<reference evidence="2 3" key="1">
    <citation type="submission" date="2017-11" db="EMBL/GenBank/DDBJ databases">
        <title>Comparative genomics of Botrytis spp.</title>
        <authorList>
            <person name="Valero-Jimenez C.A."/>
            <person name="Tapia P."/>
            <person name="Veloso J."/>
            <person name="Silva-Moreno E."/>
            <person name="Staats M."/>
            <person name="Valdes J.H."/>
            <person name="Van Kan J.A.L."/>
        </authorList>
    </citation>
    <scope>NUCLEOTIDE SEQUENCE [LARGE SCALE GENOMIC DNA]</scope>
    <source>
        <strain evidence="2 3">MUCL2830</strain>
    </source>
</reference>
<feature type="region of interest" description="Disordered" evidence="1">
    <location>
        <begin position="116"/>
        <end position="181"/>
    </location>
</feature>
<dbReference type="Proteomes" id="UP000297299">
    <property type="component" value="Unassembled WGS sequence"/>
</dbReference>
<organism evidence="2 3">
    <name type="scientific">Botryotinia calthae</name>
    <dbReference type="NCBI Taxonomy" id="38488"/>
    <lineage>
        <taxon>Eukaryota</taxon>
        <taxon>Fungi</taxon>
        <taxon>Dikarya</taxon>
        <taxon>Ascomycota</taxon>
        <taxon>Pezizomycotina</taxon>
        <taxon>Leotiomycetes</taxon>
        <taxon>Helotiales</taxon>
        <taxon>Sclerotiniaceae</taxon>
        <taxon>Botryotinia</taxon>
    </lineage>
</organism>
<dbReference type="EMBL" id="PHWZ01000260">
    <property type="protein sequence ID" value="TEY52017.1"/>
    <property type="molecule type" value="Genomic_DNA"/>
</dbReference>
<accession>A0A4Y8CYR2</accession>